<keyword evidence="1" id="KW-0812">Transmembrane</keyword>
<evidence type="ECO:0000313" key="2">
    <source>
        <dbReference type="EMBL" id="ALA45413.1"/>
    </source>
</evidence>
<reference evidence="2" key="1">
    <citation type="submission" date="2015-09" db="EMBL/GenBank/DDBJ databases">
        <authorList>
            <person name="Zhao X."/>
        </authorList>
    </citation>
    <scope>NUCLEOTIDE SEQUENCE</scope>
</reference>
<protein>
    <submittedName>
        <fullName evidence="2">Uncharacterized protein</fullName>
    </submittedName>
</protein>
<dbReference type="EMBL" id="KT321316">
    <property type="protein sequence ID" value="ALA45413.1"/>
    <property type="molecule type" value="Genomic_DNA"/>
</dbReference>
<feature type="transmembrane region" description="Helical" evidence="1">
    <location>
        <begin position="6"/>
        <end position="28"/>
    </location>
</feature>
<proteinExistence type="predicted"/>
<gene>
    <name evidence="2" type="ORF">ADP64_000057</name>
</gene>
<dbReference type="RefSeq" id="YP_009226475.1">
    <property type="nucleotide sequence ID" value="NC_029106.1"/>
</dbReference>
<sequence>MGITTLLIAMSLVINSATLVVMGAAAIAHMMASRKNAISEVESPWRTGE</sequence>
<keyword evidence="3" id="KW-1185">Reference proteome</keyword>
<evidence type="ECO:0000313" key="3">
    <source>
        <dbReference type="Proteomes" id="UP000201646"/>
    </source>
</evidence>
<dbReference type="Proteomes" id="UP000201646">
    <property type="component" value="Segment"/>
</dbReference>
<keyword evidence="1" id="KW-1133">Transmembrane helix</keyword>
<keyword evidence="1" id="KW-0472">Membrane</keyword>
<name>A0A0K2FH65_9CAUD</name>
<evidence type="ECO:0000256" key="1">
    <source>
        <dbReference type="SAM" id="Phobius"/>
    </source>
</evidence>
<organism evidence="2 3">
    <name type="scientific">Achromobacter phage phiAxp-2</name>
    <dbReference type="NCBI Taxonomy" id="1664246"/>
    <lineage>
        <taxon>Viruses</taxon>
        <taxon>Duplodnaviria</taxon>
        <taxon>Heunggongvirae</taxon>
        <taxon>Uroviricota</taxon>
        <taxon>Caudoviricetes</taxon>
        <taxon>Casjensviridae</taxon>
        <taxon>Fengtaivirus</taxon>
        <taxon>Fengtaivirus Axp2</taxon>
    </lineage>
</organism>
<accession>A0A0K2FH65</accession>
<dbReference type="GeneID" id="26798940"/>
<dbReference type="KEGG" id="vg:26798940"/>